<dbReference type="Proteomes" id="UP000814243">
    <property type="component" value="Unassembled WGS sequence"/>
</dbReference>
<dbReference type="PANTHER" id="PTHR24116">
    <property type="entry name" value="KINASE D-INTERACTING SUBSTRATE OF 220 KDA"/>
    <property type="match status" value="1"/>
</dbReference>
<feature type="domain" description="KAP NTPase" evidence="2">
    <location>
        <begin position="57"/>
        <end position="265"/>
    </location>
</feature>
<dbReference type="InterPro" id="IPR052771">
    <property type="entry name" value="Neurotrophin_sig_adaptor"/>
</dbReference>
<reference evidence="3" key="1">
    <citation type="journal article" date="2021" name="G3 (Bethesda)">
        <title>Genome and transcriptome analysis of the beet armyworm Spodoptera exigua reveals targets for pest control. .</title>
        <authorList>
            <person name="Simon S."/>
            <person name="Breeschoten T."/>
            <person name="Jansen H.J."/>
            <person name="Dirks R.P."/>
            <person name="Schranz M.E."/>
            <person name="Ros V.I.D."/>
        </authorList>
    </citation>
    <scope>NUCLEOTIDE SEQUENCE</scope>
    <source>
        <strain evidence="3">TB_SE_WUR_2020</strain>
    </source>
</reference>
<dbReference type="GO" id="GO:0019887">
    <property type="term" value="F:protein kinase regulator activity"/>
    <property type="evidence" value="ECO:0007669"/>
    <property type="project" value="TreeGrafter"/>
</dbReference>
<dbReference type="Pfam" id="PF07693">
    <property type="entry name" value="KAP_NTPase"/>
    <property type="match status" value="1"/>
</dbReference>
<dbReference type="EMBL" id="JACEFF010000140">
    <property type="protein sequence ID" value="KAH9643365.1"/>
    <property type="molecule type" value="Genomic_DNA"/>
</dbReference>
<dbReference type="PANTHER" id="PTHR24116:SF0">
    <property type="entry name" value="KINASE D-INTERACTING SUBSTRATE OF 220 KDA"/>
    <property type="match status" value="1"/>
</dbReference>
<feature type="compositionally biased region" description="Basic and acidic residues" evidence="1">
    <location>
        <begin position="196"/>
        <end position="210"/>
    </location>
</feature>
<proteinExistence type="predicted"/>
<feature type="region of interest" description="Disordered" evidence="1">
    <location>
        <begin position="187"/>
        <end position="220"/>
    </location>
</feature>
<gene>
    <name evidence="3" type="ORF">HF086_008852</name>
</gene>
<evidence type="ECO:0000256" key="1">
    <source>
        <dbReference type="SAM" id="MobiDB-lite"/>
    </source>
</evidence>
<dbReference type="InterPro" id="IPR011646">
    <property type="entry name" value="KAP_P-loop"/>
</dbReference>
<name>A0A922MVX8_SPOEX</name>
<dbReference type="GO" id="GO:0030165">
    <property type="term" value="F:PDZ domain binding"/>
    <property type="evidence" value="ECO:0007669"/>
    <property type="project" value="TreeGrafter"/>
</dbReference>
<comment type="caution">
    <text evidence="3">The sequence shown here is derived from an EMBL/GenBank/DDBJ whole genome shotgun (WGS) entry which is preliminary data.</text>
</comment>
<evidence type="ECO:0000313" key="4">
    <source>
        <dbReference type="Proteomes" id="UP000814243"/>
    </source>
</evidence>
<sequence>MKSGGGQEGEAMVVQMIASLGEALECQYGRICTRLARAFRPKPVSSTSGWKWRRVSCLDAFTGQQTRLVVVVDALDSCEQEKVLALLNAVHALCSDPKSPFILLLAIDPHIISKAVEINSRRAFCESNIGGWDYLRNMVQLPFYLQNSALRRVKTAQQTAARRMQVIMADDFSTSLQRSVSARRLSSTSELMSSQERIKGQAARERRLRPSESVASSVASGLHRGATGGVGGAGAADLNRVLLTDDYFSDVNPRSMRRLMNVLSSSKGLPNRVQLVPVGVVGEPYGAMAVPYLLDHLPPRDL</sequence>
<organism evidence="3 4">
    <name type="scientific">Spodoptera exigua</name>
    <name type="common">Beet armyworm</name>
    <name type="synonym">Noctua fulgens</name>
    <dbReference type="NCBI Taxonomy" id="7107"/>
    <lineage>
        <taxon>Eukaryota</taxon>
        <taxon>Metazoa</taxon>
        <taxon>Ecdysozoa</taxon>
        <taxon>Arthropoda</taxon>
        <taxon>Hexapoda</taxon>
        <taxon>Insecta</taxon>
        <taxon>Pterygota</taxon>
        <taxon>Neoptera</taxon>
        <taxon>Endopterygota</taxon>
        <taxon>Lepidoptera</taxon>
        <taxon>Glossata</taxon>
        <taxon>Ditrysia</taxon>
        <taxon>Noctuoidea</taxon>
        <taxon>Noctuidae</taxon>
        <taxon>Amphipyrinae</taxon>
        <taxon>Spodoptera</taxon>
    </lineage>
</organism>
<dbReference type="AlphaFoldDB" id="A0A922MVX8"/>
<accession>A0A922MVX8</accession>
<evidence type="ECO:0000313" key="3">
    <source>
        <dbReference type="EMBL" id="KAH9643365.1"/>
    </source>
</evidence>
<evidence type="ECO:0000259" key="2">
    <source>
        <dbReference type="Pfam" id="PF07693"/>
    </source>
</evidence>
<protein>
    <recommendedName>
        <fullName evidence="2">KAP NTPase domain-containing protein</fullName>
    </recommendedName>
</protein>